<dbReference type="PANTHER" id="PTHR34990">
    <property type="entry name" value="UDP-2,3-DIACYLGLUCOSAMINE HYDROLASE-RELATED"/>
    <property type="match status" value="1"/>
</dbReference>
<sequence>MHATPPWPTVDAPPGWQTVDCIADVHLSESDPQTFAQWEHYLQTTTADALFLLGDVFEVWVGDDVLDAPHAQAVWERRCQAVLQAASCKAALFFLPGNRDFLLGTRFAQACGFQWLADPTILVFGGQRWLLSHGDALCQGDVEYQRFRNEVRSPAWMEQFLSLSLQERRTTARTLRAASSAQRKPDADVDDALVLEWLQAAGAHTLIHGHTHRPREHRLGDGYARFVLGDWNASSTPVRGDVLRLSLHSPPQRLAL</sequence>
<dbReference type="AlphaFoldDB" id="U5N5D8"/>
<feature type="binding site" evidence="10">
    <location>
        <position position="210"/>
    </location>
    <ligand>
        <name>Mn(2+)</name>
        <dbReference type="ChEBI" id="CHEBI:29035"/>
        <label>2</label>
    </ligand>
</feature>
<organism evidence="12 13">
    <name type="scientific">Candidatus Symbiobacter mobilis CR</name>
    <dbReference type="NCBI Taxonomy" id="946483"/>
    <lineage>
        <taxon>Bacteria</taxon>
        <taxon>Pseudomonadati</taxon>
        <taxon>Pseudomonadota</taxon>
        <taxon>Betaproteobacteria</taxon>
        <taxon>Burkholderiales</taxon>
        <taxon>Comamonadaceae</taxon>
    </lineage>
</organism>
<evidence type="ECO:0000256" key="8">
    <source>
        <dbReference type="ARBA" id="ARBA00023136"/>
    </source>
</evidence>
<comment type="similarity">
    <text evidence="10">Belongs to the LpxH family.</text>
</comment>
<evidence type="ECO:0000256" key="9">
    <source>
        <dbReference type="ARBA" id="ARBA00023211"/>
    </source>
</evidence>
<feature type="binding site" evidence="10">
    <location>
        <begin position="98"/>
        <end position="99"/>
    </location>
    <ligand>
        <name>substrate</name>
    </ligand>
</feature>
<dbReference type="SUPFAM" id="SSF56300">
    <property type="entry name" value="Metallo-dependent phosphatases"/>
    <property type="match status" value="1"/>
</dbReference>
<feature type="binding site" evidence="10">
    <location>
        <position position="55"/>
    </location>
    <ligand>
        <name>Mn(2+)</name>
        <dbReference type="ChEBI" id="CHEBI:29035"/>
        <label>1</label>
    </ligand>
</feature>
<gene>
    <name evidence="10 12" type="primary">lpxH</name>
    <name evidence="12" type="ORF">Cenrod_0622</name>
</gene>
<evidence type="ECO:0000256" key="10">
    <source>
        <dbReference type="HAMAP-Rule" id="MF_00575"/>
    </source>
</evidence>
<dbReference type="GO" id="GO:0008758">
    <property type="term" value="F:UDP-2,3-diacylglucosamine hydrolase activity"/>
    <property type="evidence" value="ECO:0007669"/>
    <property type="project" value="UniProtKB-UniRule"/>
</dbReference>
<dbReference type="InterPro" id="IPR010138">
    <property type="entry name" value="UDP-diacylglucosamine_Hdrlase"/>
</dbReference>
<reference evidence="12 13" key="1">
    <citation type="journal article" date="2013" name="Genome Biol.">
        <title>Genomic analysis reveals key aspects of prokaryotic symbiosis in the phototrophic consortium "Chlorochromatium aggregatum".</title>
        <authorList>
            <person name="Liu Z."/>
            <person name="Muller J."/>
            <person name="Li T."/>
            <person name="Alvey R.M."/>
            <person name="Vogl K."/>
            <person name="Frigaard N.U."/>
            <person name="Rockwell N.C."/>
            <person name="Boyd E.S."/>
            <person name="Tomsho L.P."/>
            <person name="Schuster S.C."/>
            <person name="Henke P."/>
            <person name="Rohde M."/>
            <person name="Overmann J."/>
            <person name="Bryant D.A."/>
        </authorList>
    </citation>
    <scope>NUCLEOTIDE SEQUENCE [LARGE SCALE GENOMIC DNA]</scope>
    <source>
        <strain evidence="12">CR</strain>
    </source>
</reference>
<dbReference type="KEGG" id="cbx:Cenrod_0622"/>
<dbReference type="GO" id="GO:0030145">
    <property type="term" value="F:manganese ion binding"/>
    <property type="evidence" value="ECO:0007669"/>
    <property type="project" value="UniProtKB-UniRule"/>
</dbReference>
<dbReference type="EC" id="3.6.1.54" evidence="10"/>
<dbReference type="Pfam" id="PF00149">
    <property type="entry name" value="Metallophos"/>
    <property type="match status" value="1"/>
</dbReference>
<feature type="binding site" evidence="10">
    <location>
        <position position="24"/>
    </location>
    <ligand>
        <name>Mn(2+)</name>
        <dbReference type="ChEBI" id="CHEBI:29035"/>
        <label>1</label>
    </ligand>
</feature>
<comment type="catalytic activity">
    <reaction evidence="10">
        <text>UDP-2-N,3-O-bis[(3R)-3-hydroxytetradecanoyl]-alpha-D-glucosamine + H2O = 2-N,3-O-bis[(3R)-3-hydroxytetradecanoyl]-alpha-D-glucosaminyl 1-phosphate + UMP + 2 H(+)</text>
        <dbReference type="Rhea" id="RHEA:25213"/>
        <dbReference type="ChEBI" id="CHEBI:15377"/>
        <dbReference type="ChEBI" id="CHEBI:15378"/>
        <dbReference type="ChEBI" id="CHEBI:57865"/>
        <dbReference type="ChEBI" id="CHEBI:57957"/>
        <dbReference type="ChEBI" id="CHEBI:78847"/>
        <dbReference type="EC" id="3.6.1.54"/>
    </reaction>
</comment>
<dbReference type="HOGENOM" id="CLU_074586_0_0_4"/>
<dbReference type="OrthoDB" id="9783283at2"/>
<keyword evidence="13" id="KW-1185">Reference proteome</keyword>
<dbReference type="GO" id="GO:0009245">
    <property type="term" value="P:lipid A biosynthetic process"/>
    <property type="evidence" value="ECO:0007669"/>
    <property type="project" value="UniProtKB-UniRule"/>
</dbReference>
<dbReference type="Proteomes" id="UP000017184">
    <property type="component" value="Chromosome"/>
</dbReference>
<keyword evidence="8 10" id="KW-0472">Membrane</keyword>
<dbReference type="RefSeq" id="WP_022771552.1">
    <property type="nucleotide sequence ID" value="NC_022576.1"/>
</dbReference>
<keyword evidence="2 10" id="KW-0444">Lipid biosynthesis</keyword>
<dbReference type="UniPathway" id="UPA00359">
    <property type="reaction ID" value="UER00480"/>
</dbReference>
<evidence type="ECO:0000256" key="7">
    <source>
        <dbReference type="ARBA" id="ARBA00023098"/>
    </source>
</evidence>
<feature type="binding site" evidence="10">
    <location>
        <position position="182"/>
    </location>
    <ligand>
        <name>substrate</name>
    </ligand>
</feature>
<keyword evidence="3 10" id="KW-0997">Cell inner membrane</keyword>
<dbReference type="GO" id="GO:0019897">
    <property type="term" value="C:extrinsic component of plasma membrane"/>
    <property type="evidence" value="ECO:0007669"/>
    <property type="project" value="UniProtKB-UniRule"/>
</dbReference>
<comment type="pathway">
    <text evidence="10">Glycolipid biosynthesis; lipid IV(A) biosynthesis; lipid IV(A) from (3R)-3-hydroxytetradecanoyl-[acyl-carrier-protein] and UDP-N-acetyl-alpha-D-glucosamine: step 4/6.</text>
</comment>
<feature type="binding site" evidence="10">
    <location>
        <position position="179"/>
    </location>
    <ligand>
        <name>substrate</name>
    </ligand>
</feature>
<dbReference type="GO" id="GO:0005737">
    <property type="term" value="C:cytoplasm"/>
    <property type="evidence" value="ECO:0007669"/>
    <property type="project" value="InterPro"/>
</dbReference>
<feature type="binding site" evidence="10">
    <location>
        <position position="133"/>
    </location>
    <ligand>
        <name>Mn(2+)</name>
        <dbReference type="ChEBI" id="CHEBI:29035"/>
        <label>2</label>
    </ligand>
</feature>
<keyword evidence="6 10" id="KW-0378">Hydrolase</keyword>
<evidence type="ECO:0000313" key="13">
    <source>
        <dbReference type="Proteomes" id="UP000017184"/>
    </source>
</evidence>
<evidence type="ECO:0000256" key="1">
    <source>
        <dbReference type="ARBA" id="ARBA00022475"/>
    </source>
</evidence>
<keyword evidence="1 10" id="KW-1003">Cell membrane</keyword>
<dbReference type="EMBL" id="CP004885">
    <property type="protein sequence ID" value="AGX86731.1"/>
    <property type="molecule type" value="Genomic_DNA"/>
</dbReference>
<keyword evidence="5 10" id="KW-0479">Metal-binding</keyword>
<dbReference type="PATRIC" id="fig|946483.4.peg.622"/>
<keyword evidence="4 10" id="KW-0441">Lipid A biosynthesis</keyword>
<feature type="binding site" evidence="10">
    <location>
        <position position="98"/>
    </location>
    <ligand>
        <name>Mn(2+)</name>
        <dbReference type="ChEBI" id="CHEBI:29035"/>
        <label>2</label>
    </ligand>
</feature>
<evidence type="ECO:0000256" key="4">
    <source>
        <dbReference type="ARBA" id="ARBA00022556"/>
    </source>
</evidence>
<feature type="binding site" evidence="10">
    <location>
        <position position="141"/>
    </location>
    <ligand>
        <name>substrate</name>
    </ligand>
</feature>
<feature type="domain" description="Calcineurin-like phosphoesterase" evidence="11">
    <location>
        <begin position="19"/>
        <end position="214"/>
    </location>
</feature>
<dbReference type="InterPro" id="IPR029052">
    <property type="entry name" value="Metallo-depent_PP-like"/>
</dbReference>
<feature type="binding site" evidence="10">
    <location>
        <position position="26"/>
    </location>
    <ligand>
        <name>Mn(2+)</name>
        <dbReference type="ChEBI" id="CHEBI:29035"/>
        <label>1</label>
    </ligand>
</feature>
<dbReference type="InterPro" id="IPR043461">
    <property type="entry name" value="LpxH-like"/>
</dbReference>
<comment type="subcellular location">
    <subcellularLocation>
        <location evidence="10">Cell inner membrane</location>
        <topology evidence="10">Peripheral membrane protein</topology>
        <orientation evidence="10">Cytoplasmic side</orientation>
    </subcellularLocation>
</comment>
<evidence type="ECO:0000259" key="11">
    <source>
        <dbReference type="Pfam" id="PF00149"/>
    </source>
</evidence>
<dbReference type="PANTHER" id="PTHR34990:SF1">
    <property type="entry name" value="UDP-2,3-DIACYLGLUCOSAMINE HYDROLASE"/>
    <property type="match status" value="1"/>
</dbReference>
<evidence type="ECO:0000313" key="12">
    <source>
        <dbReference type="EMBL" id="AGX86731.1"/>
    </source>
</evidence>
<feature type="binding site" evidence="10">
    <location>
        <position position="55"/>
    </location>
    <ligand>
        <name>Mn(2+)</name>
        <dbReference type="ChEBI" id="CHEBI:29035"/>
        <label>2</label>
    </ligand>
</feature>
<feature type="binding site" evidence="10">
    <location>
        <position position="184"/>
    </location>
    <ligand>
        <name>substrate</name>
    </ligand>
</feature>
<dbReference type="STRING" id="946483.Cenrod_0622"/>
<evidence type="ECO:0000256" key="2">
    <source>
        <dbReference type="ARBA" id="ARBA00022516"/>
    </source>
</evidence>
<evidence type="ECO:0000256" key="6">
    <source>
        <dbReference type="ARBA" id="ARBA00022801"/>
    </source>
</evidence>
<dbReference type="HAMAP" id="MF_00575">
    <property type="entry name" value="LpxH"/>
    <property type="match status" value="1"/>
</dbReference>
<accession>U5N5D8</accession>
<keyword evidence="9 10" id="KW-0464">Manganese</keyword>
<dbReference type="CDD" id="cd07398">
    <property type="entry name" value="MPP_YbbF-LpxH"/>
    <property type="match status" value="1"/>
</dbReference>
<dbReference type="eggNOG" id="COG2908">
    <property type="taxonomic scope" value="Bacteria"/>
</dbReference>
<dbReference type="NCBIfam" id="NF003743">
    <property type="entry name" value="PRK05340.1"/>
    <property type="match status" value="1"/>
</dbReference>
<keyword evidence="7 10" id="KW-0443">Lipid metabolism</keyword>
<dbReference type="Gene3D" id="3.60.21.10">
    <property type="match status" value="1"/>
</dbReference>
<dbReference type="InterPro" id="IPR004843">
    <property type="entry name" value="Calcineurin-like_PHP"/>
</dbReference>
<evidence type="ECO:0000256" key="5">
    <source>
        <dbReference type="ARBA" id="ARBA00022723"/>
    </source>
</evidence>
<protein>
    <recommendedName>
        <fullName evidence="10">UDP-2,3-diacylglucosamine hydrolase</fullName>
        <ecNumber evidence="10">3.6.1.54</ecNumber>
    </recommendedName>
    <alternativeName>
        <fullName evidence="10">UDP-2,3-diacylglucosamine diphosphatase</fullName>
    </alternativeName>
</protein>
<evidence type="ECO:0000256" key="3">
    <source>
        <dbReference type="ARBA" id="ARBA00022519"/>
    </source>
</evidence>
<comment type="function">
    <text evidence="10">Hydrolyzes the pyrophosphate bond of UDP-2,3-diacylglucosamine to yield 2,3-diacylglucosamine 1-phosphate (lipid X) and UMP by catalyzing the attack of water at the alpha-P atom. Involved in the biosynthesis of lipid A, a phosphorylated glycolipid that anchors the lipopolysaccharide to the outer membrane of the cell.</text>
</comment>
<feature type="binding site" evidence="10">
    <location>
        <position position="210"/>
    </location>
    <ligand>
        <name>substrate</name>
    </ligand>
</feature>
<feature type="binding site" evidence="10">
    <location>
        <position position="212"/>
    </location>
    <ligand>
        <name>Mn(2+)</name>
        <dbReference type="ChEBI" id="CHEBI:29035"/>
        <label>1</label>
    </ligand>
</feature>
<comment type="cofactor">
    <cofactor evidence="10">
        <name>Mn(2+)</name>
        <dbReference type="ChEBI" id="CHEBI:29035"/>
    </cofactor>
    <text evidence="10">Binds 2 Mn(2+) ions per subunit in a binuclear metal center.</text>
</comment>
<name>U5N5D8_9BURK</name>
<proteinExistence type="inferred from homology"/>